<proteinExistence type="predicted"/>
<keyword evidence="2" id="KW-1185">Reference proteome</keyword>
<accession>A0A6A3V8R6</accession>
<dbReference type="Proteomes" id="UP000433483">
    <property type="component" value="Unassembled WGS sequence"/>
</dbReference>
<gene>
    <name evidence="1" type="ORF">PF005_g30582</name>
</gene>
<reference evidence="1 2" key="1">
    <citation type="submission" date="2018-08" db="EMBL/GenBank/DDBJ databases">
        <title>Genomic investigation of the strawberry pathogen Phytophthora fragariae indicates pathogenicity is determined by transcriptional variation in three key races.</title>
        <authorList>
            <person name="Adams T.M."/>
            <person name="Armitage A.D."/>
            <person name="Sobczyk M.K."/>
            <person name="Bates H.J."/>
            <person name="Dunwell J.M."/>
            <person name="Nellist C.F."/>
            <person name="Harrison R.J."/>
        </authorList>
    </citation>
    <scope>NUCLEOTIDE SEQUENCE [LARGE SCALE GENOMIC DNA]</scope>
    <source>
        <strain evidence="1 2">NOV-27</strain>
    </source>
</reference>
<protein>
    <submittedName>
        <fullName evidence="1">Uncharacterized protein</fullName>
    </submittedName>
</protein>
<sequence>MAAMVVVDTESVELSNHSNWRDRLPVELIHLAEASEVL</sequence>
<organism evidence="1 2">
    <name type="scientific">Phytophthora fragariae</name>
    <dbReference type="NCBI Taxonomy" id="53985"/>
    <lineage>
        <taxon>Eukaryota</taxon>
        <taxon>Sar</taxon>
        <taxon>Stramenopiles</taxon>
        <taxon>Oomycota</taxon>
        <taxon>Peronosporomycetes</taxon>
        <taxon>Peronosporales</taxon>
        <taxon>Peronosporaceae</taxon>
        <taxon>Phytophthora</taxon>
    </lineage>
</organism>
<evidence type="ECO:0000313" key="1">
    <source>
        <dbReference type="EMBL" id="KAE9163100.1"/>
    </source>
</evidence>
<name>A0A6A3V8R6_9STRA</name>
<evidence type="ECO:0000313" key="2">
    <source>
        <dbReference type="Proteomes" id="UP000433483"/>
    </source>
</evidence>
<dbReference type="EMBL" id="QXGB01005436">
    <property type="protein sequence ID" value="KAE9163100.1"/>
    <property type="molecule type" value="Genomic_DNA"/>
</dbReference>
<comment type="caution">
    <text evidence="1">The sequence shown here is derived from an EMBL/GenBank/DDBJ whole genome shotgun (WGS) entry which is preliminary data.</text>
</comment>
<dbReference type="AlphaFoldDB" id="A0A6A3V8R6"/>